<proteinExistence type="predicted"/>
<evidence type="ECO:0000313" key="3">
    <source>
        <dbReference type="Proteomes" id="UP000473574"/>
    </source>
</evidence>
<dbReference type="AlphaFoldDB" id="A0A6M0S9Q7"/>
<accession>A0A6M0S9Q7</accession>
<gene>
    <name evidence="2" type="ORF">D0962_20030</name>
</gene>
<dbReference type="GO" id="GO:0004519">
    <property type="term" value="F:endonuclease activity"/>
    <property type="evidence" value="ECO:0007669"/>
    <property type="project" value="UniProtKB-KW"/>
</dbReference>
<dbReference type="CDD" id="cd06260">
    <property type="entry name" value="DUF820-like"/>
    <property type="match status" value="1"/>
</dbReference>
<dbReference type="RefSeq" id="WP_163665795.1">
    <property type="nucleotide sequence ID" value="NZ_QZCE01000002.1"/>
</dbReference>
<dbReference type="InterPro" id="IPR011335">
    <property type="entry name" value="Restrct_endonuc-II-like"/>
</dbReference>
<dbReference type="PANTHER" id="PTHR35400:SF1">
    <property type="entry name" value="SLR1083 PROTEIN"/>
    <property type="match status" value="1"/>
</dbReference>
<evidence type="ECO:0000313" key="2">
    <source>
        <dbReference type="EMBL" id="NEZ65036.1"/>
    </source>
</evidence>
<keyword evidence="2" id="KW-0540">Nuclease</keyword>
<dbReference type="InterPro" id="IPR012296">
    <property type="entry name" value="Nuclease_put_TT1808"/>
</dbReference>
<dbReference type="EMBL" id="QZCE01000002">
    <property type="protein sequence ID" value="NEZ65036.1"/>
    <property type="molecule type" value="Genomic_DNA"/>
</dbReference>
<keyword evidence="2" id="KW-0378">Hydrolase</keyword>
<comment type="caution">
    <text evidence="2">The sequence shown here is derived from an EMBL/GenBank/DDBJ whole genome shotgun (WGS) entry which is preliminary data.</text>
</comment>
<reference evidence="2 3" key="1">
    <citation type="journal article" date="2020" name="Microb. Ecol.">
        <title>Ecogenomics of the Marine Benthic Filamentous Cyanobacterium Adonisia.</title>
        <authorList>
            <person name="Walter J.M."/>
            <person name="Coutinho F.H."/>
            <person name="Leomil L."/>
            <person name="Hargreaves P.I."/>
            <person name="Campeao M.E."/>
            <person name="Vieira V.V."/>
            <person name="Silva B.S."/>
            <person name="Fistarol G.O."/>
            <person name="Salomon P.S."/>
            <person name="Sawabe T."/>
            <person name="Mino S."/>
            <person name="Hosokawa M."/>
            <person name="Miyashita H."/>
            <person name="Maruyama F."/>
            <person name="van Verk M.C."/>
            <person name="Dutilh B.E."/>
            <person name="Thompson C.C."/>
            <person name="Thompson F.L."/>
        </authorList>
    </citation>
    <scope>NUCLEOTIDE SEQUENCE [LARGE SCALE GENOMIC DNA]</scope>
    <source>
        <strain evidence="2 3">CCMR0082</strain>
    </source>
</reference>
<sequence length="183" mass="20888">MTVTTYKWTIDRYHQAIQAGVFDDQPVELLRGEIIVMPPEGEPHAYYNREAGDYLRSLLGSRAKVSEAHPITLSDDSEPIPDLAIIKPLGTVYLKHHPYPSDIHWLIEFYNATLTKDLTTKKNTYAVSGIQEYWVVNLTDKQLHVFKNLQNGQYTSEDVLKTGIVSPMAFQNIKIQVSRLMNP</sequence>
<feature type="domain" description="Putative restriction endonuclease" evidence="1">
    <location>
        <begin position="17"/>
        <end position="177"/>
    </location>
</feature>
<protein>
    <submittedName>
        <fullName evidence="2">Uma2 family endonuclease</fullName>
    </submittedName>
</protein>
<organism evidence="2 3">
    <name type="scientific">Adonisia turfae CCMR0082</name>
    <dbReference type="NCBI Taxonomy" id="2304604"/>
    <lineage>
        <taxon>Bacteria</taxon>
        <taxon>Bacillati</taxon>
        <taxon>Cyanobacteriota</taxon>
        <taxon>Adonisia</taxon>
        <taxon>Adonisia turfae</taxon>
    </lineage>
</organism>
<name>A0A6M0S9Q7_9CYAN</name>
<dbReference type="SUPFAM" id="SSF52980">
    <property type="entry name" value="Restriction endonuclease-like"/>
    <property type="match status" value="1"/>
</dbReference>
<dbReference type="Pfam" id="PF05685">
    <property type="entry name" value="Uma2"/>
    <property type="match status" value="1"/>
</dbReference>
<keyword evidence="2" id="KW-0255">Endonuclease</keyword>
<dbReference type="PANTHER" id="PTHR35400">
    <property type="entry name" value="SLR1083 PROTEIN"/>
    <property type="match status" value="1"/>
</dbReference>
<dbReference type="Proteomes" id="UP000473574">
    <property type="component" value="Unassembled WGS sequence"/>
</dbReference>
<dbReference type="InterPro" id="IPR008538">
    <property type="entry name" value="Uma2"/>
</dbReference>
<evidence type="ECO:0000259" key="1">
    <source>
        <dbReference type="Pfam" id="PF05685"/>
    </source>
</evidence>
<dbReference type="Gene3D" id="3.90.1570.10">
    <property type="entry name" value="tt1808, chain A"/>
    <property type="match status" value="1"/>
</dbReference>